<sequence>MKEHSGFDLDLARPVNVRGVGVVANERALCVCLSLTSATLLELPFPRDQSRAAIRLLKAMNVSAIAIVVNGRASASVALAAIVENMAAALVLPWQVAITGIPSVRSAALAMGRGLLTARAMAPLMENDVERLLSNNNPDAVIRAAESAYGVACWPKYAQEIGPPPCSSGASL</sequence>
<dbReference type="EMBL" id="VOQQ01000001">
    <property type="protein sequence ID" value="TXC64680.1"/>
    <property type="molecule type" value="Genomic_DNA"/>
</dbReference>
<comment type="caution">
    <text evidence="1">The sequence shown here is derived from an EMBL/GenBank/DDBJ whole genome shotgun (WGS) entry which is preliminary data.</text>
</comment>
<dbReference type="RefSeq" id="WP_147044103.1">
    <property type="nucleotide sequence ID" value="NZ_BAABIR010000001.1"/>
</dbReference>
<organism evidence="1 2">
    <name type="scientific">Allosphingosinicella ginsenosidimutans</name>
    <dbReference type="NCBI Taxonomy" id="1176539"/>
    <lineage>
        <taxon>Bacteria</taxon>
        <taxon>Pseudomonadati</taxon>
        <taxon>Pseudomonadota</taxon>
        <taxon>Alphaproteobacteria</taxon>
        <taxon>Sphingomonadales</taxon>
        <taxon>Sphingomonadaceae</taxon>
        <taxon>Allosphingosinicella</taxon>
    </lineage>
</organism>
<keyword evidence="2" id="KW-1185">Reference proteome</keyword>
<dbReference type="Proteomes" id="UP000321249">
    <property type="component" value="Unassembled WGS sequence"/>
</dbReference>
<accession>A0A5C6TX16</accession>
<evidence type="ECO:0000313" key="1">
    <source>
        <dbReference type="EMBL" id="TXC64680.1"/>
    </source>
</evidence>
<protein>
    <submittedName>
        <fullName evidence="1">Uncharacterized protein</fullName>
    </submittedName>
</protein>
<evidence type="ECO:0000313" key="2">
    <source>
        <dbReference type="Proteomes" id="UP000321249"/>
    </source>
</evidence>
<dbReference type="AlphaFoldDB" id="A0A5C6TX16"/>
<gene>
    <name evidence="1" type="ORF">FRZ32_14105</name>
</gene>
<reference evidence="1 2" key="1">
    <citation type="journal article" date="2015" name="J. Microbiol.">
        <title>Sphingosinicella ginsenosidimutans sp. nov., with ginsenoside converting activity.</title>
        <authorList>
            <person name="Kim J.K."/>
            <person name="Kang M.S."/>
            <person name="Park S.C."/>
            <person name="Kim K.M."/>
            <person name="Choi K."/>
            <person name="Yoon M.H."/>
            <person name="Im W.T."/>
        </authorList>
    </citation>
    <scope>NUCLEOTIDE SEQUENCE [LARGE SCALE GENOMIC DNA]</scope>
    <source>
        <strain evidence="1 2">BS-11</strain>
    </source>
</reference>
<proteinExistence type="predicted"/>
<name>A0A5C6TX16_9SPHN</name>